<dbReference type="AlphaFoldDB" id="A0A0X3V6K0"/>
<reference evidence="2" key="1">
    <citation type="submission" date="2015-10" db="EMBL/GenBank/DDBJ databases">
        <authorList>
            <person name="Ju K.-S."/>
            <person name="Doroghazi J.R."/>
            <person name="Metcalf W.W."/>
        </authorList>
    </citation>
    <scope>NUCLEOTIDE SEQUENCE [LARGE SCALE GENOMIC DNA]</scope>
    <source>
        <strain evidence="2">NRRL 3151</strain>
    </source>
</reference>
<protein>
    <submittedName>
        <fullName evidence="1">Uncharacterized protein</fullName>
    </submittedName>
</protein>
<sequence>MFALAAAEAIRLMQLWAEAAKAFDTFASAMGALGVAISSAVNGFSAADGFPQVGTSGYDHAAV</sequence>
<evidence type="ECO:0000313" key="2">
    <source>
        <dbReference type="Proteomes" id="UP000053923"/>
    </source>
</evidence>
<gene>
    <name evidence="1" type="ORF">ADL12_13425</name>
</gene>
<dbReference type="Proteomes" id="UP000053923">
    <property type="component" value="Unassembled WGS sequence"/>
</dbReference>
<keyword evidence="2" id="KW-1185">Reference proteome</keyword>
<comment type="caution">
    <text evidence="1">The sequence shown here is derived from an EMBL/GenBank/DDBJ whole genome shotgun (WGS) entry which is preliminary data.</text>
</comment>
<organism evidence="1 2">
    <name type="scientific">Streptomyces regalis</name>
    <dbReference type="NCBI Taxonomy" id="68262"/>
    <lineage>
        <taxon>Bacteria</taxon>
        <taxon>Bacillati</taxon>
        <taxon>Actinomycetota</taxon>
        <taxon>Actinomycetes</taxon>
        <taxon>Kitasatosporales</taxon>
        <taxon>Streptomycetaceae</taxon>
        <taxon>Streptomyces</taxon>
    </lineage>
</organism>
<dbReference type="EMBL" id="LLZG01000081">
    <property type="protein sequence ID" value="KUL40254.1"/>
    <property type="molecule type" value="Genomic_DNA"/>
</dbReference>
<evidence type="ECO:0000313" key="1">
    <source>
        <dbReference type="EMBL" id="KUL40254.1"/>
    </source>
</evidence>
<name>A0A0X3V6K0_9ACTN</name>
<accession>A0A0X3V6K0</accession>
<proteinExistence type="predicted"/>